<sequence>MMTLSVSGHVSPSRTEKHVVTIQDNTRYPVNTMREAHGIAAFLAFSSPLETHTHEPSVLPSDSAITIASTVTDTTLSTVTSSLSSTDSSGATTTDTIIPSSSVSVTDTDRVGYGGCDGFGGGDGWHGHRHRRPHGHWNGSEQRCRASLDAAVRRHGRCAPGCPCRCGCGFVRWVWVMVSDGYGGRVFRRGWTFRVCCVYGVDFTCCEPYTRTGQ</sequence>
<evidence type="ECO:0000313" key="2">
    <source>
        <dbReference type="Proteomes" id="UP000256964"/>
    </source>
</evidence>
<dbReference type="Proteomes" id="UP000256964">
    <property type="component" value="Unassembled WGS sequence"/>
</dbReference>
<reference evidence="1 2" key="1">
    <citation type="journal article" date="2018" name="Biotechnol. Biofuels">
        <title>Integrative visual omics of the white-rot fungus Polyporus brumalis exposes the biotechnological potential of its oxidative enzymes for delignifying raw plant biomass.</title>
        <authorList>
            <person name="Miyauchi S."/>
            <person name="Rancon A."/>
            <person name="Drula E."/>
            <person name="Hage H."/>
            <person name="Chaduli D."/>
            <person name="Favel A."/>
            <person name="Grisel S."/>
            <person name="Henrissat B."/>
            <person name="Herpoel-Gimbert I."/>
            <person name="Ruiz-Duenas F.J."/>
            <person name="Chevret D."/>
            <person name="Hainaut M."/>
            <person name="Lin J."/>
            <person name="Wang M."/>
            <person name="Pangilinan J."/>
            <person name="Lipzen A."/>
            <person name="Lesage-Meessen L."/>
            <person name="Navarro D."/>
            <person name="Riley R."/>
            <person name="Grigoriev I.V."/>
            <person name="Zhou S."/>
            <person name="Raouche S."/>
            <person name="Rosso M.N."/>
        </authorList>
    </citation>
    <scope>NUCLEOTIDE SEQUENCE [LARGE SCALE GENOMIC DNA]</scope>
    <source>
        <strain evidence="1 2">BRFM 1820</strain>
    </source>
</reference>
<dbReference type="AlphaFoldDB" id="A0A371CRT5"/>
<dbReference type="EMBL" id="KZ857472">
    <property type="protein sequence ID" value="RDX43000.1"/>
    <property type="molecule type" value="Genomic_DNA"/>
</dbReference>
<proteinExistence type="predicted"/>
<name>A0A371CRT5_9APHY</name>
<keyword evidence="2" id="KW-1185">Reference proteome</keyword>
<organism evidence="1 2">
    <name type="scientific">Lentinus brumalis</name>
    <dbReference type="NCBI Taxonomy" id="2498619"/>
    <lineage>
        <taxon>Eukaryota</taxon>
        <taxon>Fungi</taxon>
        <taxon>Dikarya</taxon>
        <taxon>Basidiomycota</taxon>
        <taxon>Agaricomycotina</taxon>
        <taxon>Agaricomycetes</taxon>
        <taxon>Polyporales</taxon>
        <taxon>Polyporaceae</taxon>
        <taxon>Lentinus</taxon>
    </lineage>
</organism>
<evidence type="ECO:0000313" key="1">
    <source>
        <dbReference type="EMBL" id="RDX43000.1"/>
    </source>
</evidence>
<accession>A0A371CRT5</accession>
<protein>
    <submittedName>
        <fullName evidence="1">Uncharacterized protein</fullName>
    </submittedName>
</protein>
<gene>
    <name evidence="1" type="ORF">OH76DRAFT_1245634</name>
</gene>